<protein>
    <submittedName>
        <fullName evidence="2">F-box domain-containing protein</fullName>
    </submittedName>
</protein>
<organism evidence="1 2">
    <name type="scientific">Rhabditophanes sp. KR3021</name>
    <dbReference type="NCBI Taxonomy" id="114890"/>
    <lineage>
        <taxon>Eukaryota</taxon>
        <taxon>Metazoa</taxon>
        <taxon>Ecdysozoa</taxon>
        <taxon>Nematoda</taxon>
        <taxon>Chromadorea</taxon>
        <taxon>Rhabditida</taxon>
        <taxon>Tylenchina</taxon>
        <taxon>Panagrolaimomorpha</taxon>
        <taxon>Strongyloidoidea</taxon>
        <taxon>Alloionematidae</taxon>
        <taxon>Rhabditophanes</taxon>
    </lineage>
</organism>
<dbReference type="WBParaSite" id="RSKR_0000944850.1">
    <property type="protein sequence ID" value="RSKR_0000944850.1"/>
    <property type="gene ID" value="RSKR_0000944850"/>
</dbReference>
<sequence length="512" mass="60210">MLEIIRSVFNQYYLFREIIEDIEALEKLKFIDPFLYSKLNLASIHREEESKNILLDFSFDNETVLCSISGNKRKPTNDKESFNSELKDCHYMMFSNILQLRINYITRKLMTYEHLQSITSVVQMILDRFLQLDTILLKDYVNETETIHNFIPSNYIFNTYNILSQLKSKSIHTISSLKWCEISKNNAFFEFMPNLKHLEVSDLNIIPNSLNTEDNEIENIHNTDHVKIASMFNIGLNNIANILNNRSDCSILLDFGGSKMEDAQPKLLFQMPISNVGVRLRNSNLSNMLQYPNIIEFGMTSCRNYKLEPIISISNRLEKLELVVAPNCAENIKNLLRMTKDLPHLRILFVECKNYMCDEAFIEVINKRITIFKAKSWSIEEHLWRKLSTFTKLKALTFIKASTLPLPSTYFTNFESLEYLNHSCNYYVEFMYPKSLKVLVIDCNGKEKSSIESYLYQTQEINENEHKCDLVKSKFKFSITHKRYFRSVTKVICYNNIFDLEKAEYYGRIMKI</sequence>
<proteinExistence type="predicted"/>
<accession>A0AC35UAI9</accession>
<dbReference type="Proteomes" id="UP000095286">
    <property type="component" value="Unplaced"/>
</dbReference>
<reference evidence="2" key="1">
    <citation type="submission" date="2016-11" db="UniProtKB">
        <authorList>
            <consortium name="WormBaseParasite"/>
        </authorList>
    </citation>
    <scope>IDENTIFICATION</scope>
    <source>
        <strain evidence="2">KR3021</strain>
    </source>
</reference>
<evidence type="ECO:0000313" key="1">
    <source>
        <dbReference type="Proteomes" id="UP000095286"/>
    </source>
</evidence>
<evidence type="ECO:0000313" key="2">
    <source>
        <dbReference type="WBParaSite" id="RSKR_0000944850.1"/>
    </source>
</evidence>
<name>A0AC35UAI9_9BILA</name>